<reference evidence="1 2" key="1">
    <citation type="journal article" date="2023" name="Antonie Van Leeuwenhoek">
        <title>Flavobacterium potami sp. nov., a multi-metal resistance genes harbouring bacterium isolated from shallow river silt.</title>
        <authorList>
            <person name="Li S."/>
            <person name="Mao S."/>
            <person name="Mu W."/>
            <person name="Guo B."/>
            <person name="Li C."/>
            <person name="Zhu Q."/>
            <person name="Hou X."/>
            <person name="Zhao Y."/>
            <person name="Wei S."/>
            <person name="Liu H."/>
            <person name="Liu A."/>
        </authorList>
    </citation>
    <scope>NUCLEOTIDE SEQUENCE [LARGE SCALE GENOMIC DNA]</scope>
    <source>
        <strain evidence="1 2">17A</strain>
    </source>
</reference>
<dbReference type="Proteomes" id="UP001139366">
    <property type="component" value="Unassembled WGS sequence"/>
</dbReference>
<dbReference type="EMBL" id="JAINUY010000004">
    <property type="protein sequence ID" value="MBZ4035849.1"/>
    <property type="molecule type" value="Genomic_DNA"/>
</dbReference>
<dbReference type="AlphaFoldDB" id="A0A9X1HAQ2"/>
<comment type="caution">
    <text evidence="1">The sequence shown here is derived from an EMBL/GenBank/DDBJ whole genome shotgun (WGS) entry which is preliminary data.</text>
</comment>
<name>A0A9X1HAQ2_9FLAO</name>
<sequence>MKNLIILFLAISSLSCAKKVEKIKTPTFVFNYQDAKSSYTLRYLGKDSLYLNDLKTNKNYGTSINSVLGNEVSRTINKIDKAEYADAYQSKPGSDITFKILILNARLSPEPATKNKNAEKEVYEAAKKLNDLKNDLDFVPSNK</sequence>
<protein>
    <submittedName>
        <fullName evidence="1">Uncharacterized protein</fullName>
    </submittedName>
</protein>
<dbReference type="PROSITE" id="PS51257">
    <property type="entry name" value="PROKAR_LIPOPROTEIN"/>
    <property type="match status" value="1"/>
</dbReference>
<dbReference type="RefSeq" id="WP_223706670.1">
    <property type="nucleotide sequence ID" value="NZ_JAINUY010000004.1"/>
</dbReference>
<evidence type="ECO:0000313" key="1">
    <source>
        <dbReference type="EMBL" id="MBZ4035849.1"/>
    </source>
</evidence>
<organism evidence="1 2">
    <name type="scientific">Flavobacterium potami</name>
    <dbReference type="NCBI Taxonomy" id="2872310"/>
    <lineage>
        <taxon>Bacteria</taxon>
        <taxon>Pseudomonadati</taxon>
        <taxon>Bacteroidota</taxon>
        <taxon>Flavobacteriia</taxon>
        <taxon>Flavobacteriales</taxon>
        <taxon>Flavobacteriaceae</taxon>
        <taxon>Flavobacterium</taxon>
    </lineage>
</organism>
<proteinExistence type="predicted"/>
<keyword evidence="2" id="KW-1185">Reference proteome</keyword>
<accession>A0A9X1HAQ2</accession>
<evidence type="ECO:0000313" key="2">
    <source>
        <dbReference type="Proteomes" id="UP001139366"/>
    </source>
</evidence>
<gene>
    <name evidence="1" type="ORF">K6T82_13800</name>
</gene>